<reference evidence="1 2" key="1">
    <citation type="submission" date="2018-11" db="EMBL/GenBank/DDBJ databases">
        <title>Genome sequence of Apiotrichum porosum DSM 27194.</title>
        <authorList>
            <person name="Aliyu H."/>
            <person name="Gorte O."/>
            <person name="Ochsenreither K."/>
        </authorList>
    </citation>
    <scope>NUCLEOTIDE SEQUENCE [LARGE SCALE GENOMIC DNA]</scope>
    <source>
        <strain evidence="1 2">DSM 27194</strain>
    </source>
</reference>
<dbReference type="RefSeq" id="XP_028475437.1">
    <property type="nucleotide sequence ID" value="XM_028624365.1"/>
</dbReference>
<evidence type="ECO:0000313" key="2">
    <source>
        <dbReference type="Proteomes" id="UP000279236"/>
    </source>
</evidence>
<evidence type="ECO:0000313" key="1">
    <source>
        <dbReference type="EMBL" id="RSH80490.1"/>
    </source>
</evidence>
<comment type="caution">
    <text evidence="1">The sequence shown here is derived from an EMBL/GenBank/DDBJ whole genome shotgun (WGS) entry which is preliminary data.</text>
</comment>
<keyword evidence="2" id="KW-1185">Reference proteome</keyword>
<name>A0A427XNS7_9TREE</name>
<proteinExistence type="predicted"/>
<gene>
    <name evidence="1" type="ORF">EHS24_009070</name>
</gene>
<dbReference type="Proteomes" id="UP000279236">
    <property type="component" value="Unassembled WGS sequence"/>
</dbReference>
<sequence>MLPAVDPYGVHMRAMCGDRNDDAENENARAPPDPWLAARYVPDMQDALQHVQVLDLGHVRDLDEAAALGVRAATVRILTVSIFSVHHTQQRGWHSWHNPRAAAAPVPTWPTDLAPTRLVLWVSVPFESGVPLRLRRLRRLVLVLTYGWECSAWDPAALDLDVGEGGIPEIVVQCHKRPTETVCGCISHPSDSAGLSAMLEPLMGPDTRLTLIDPPRDGPLPDAEVIPLDMWNRDADPVEISWEGIHGDRVWRPWIGCRRRAVE</sequence>
<protein>
    <submittedName>
        <fullName evidence="1">Uncharacterized protein</fullName>
    </submittedName>
</protein>
<dbReference type="AlphaFoldDB" id="A0A427XNS7"/>
<dbReference type="GeneID" id="39593613"/>
<dbReference type="EMBL" id="RSCE01000008">
    <property type="protein sequence ID" value="RSH80490.1"/>
    <property type="molecule type" value="Genomic_DNA"/>
</dbReference>
<accession>A0A427XNS7</accession>
<organism evidence="1 2">
    <name type="scientific">Apiotrichum porosum</name>
    <dbReference type="NCBI Taxonomy" id="105984"/>
    <lineage>
        <taxon>Eukaryota</taxon>
        <taxon>Fungi</taxon>
        <taxon>Dikarya</taxon>
        <taxon>Basidiomycota</taxon>
        <taxon>Agaricomycotina</taxon>
        <taxon>Tremellomycetes</taxon>
        <taxon>Trichosporonales</taxon>
        <taxon>Trichosporonaceae</taxon>
        <taxon>Apiotrichum</taxon>
    </lineage>
</organism>